<dbReference type="EMBL" id="LIHL02000007">
    <property type="protein sequence ID" value="KAF5464733.1"/>
    <property type="molecule type" value="Genomic_DNA"/>
</dbReference>
<dbReference type="InterPro" id="IPR042099">
    <property type="entry name" value="ANL_N_sf"/>
</dbReference>
<name>A0A834CU61_JUGRE</name>
<dbReference type="Proteomes" id="UP000619265">
    <property type="component" value="Unassembled WGS sequence"/>
</dbReference>
<dbReference type="GO" id="GO:0005524">
    <property type="term" value="F:ATP binding"/>
    <property type="evidence" value="ECO:0007669"/>
    <property type="project" value="UniProtKB-KW"/>
</dbReference>
<reference evidence="8" key="2">
    <citation type="submission" date="2020-03" db="EMBL/GenBank/DDBJ databases">
        <title>Walnut 2.0.</title>
        <authorList>
            <person name="Marrano A."/>
            <person name="Britton M."/>
            <person name="Zimin A.V."/>
            <person name="Zaini P.A."/>
            <person name="Workman R."/>
            <person name="Puiu D."/>
            <person name="Bianco L."/>
            <person name="Allen B.J."/>
            <person name="Troggio M."/>
            <person name="Leslie C.A."/>
            <person name="Timp W."/>
            <person name="Dendekar A."/>
            <person name="Salzberg S.L."/>
            <person name="Neale D.B."/>
        </authorList>
    </citation>
    <scope>NUCLEOTIDE SEQUENCE</scope>
    <source>
        <tissue evidence="8">Leaves</tissue>
    </source>
</reference>
<evidence type="ECO:0000256" key="4">
    <source>
        <dbReference type="ARBA" id="ARBA00022741"/>
    </source>
</evidence>
<sequence length="549" mass="60221">MALTPLWFLERAALVHPNRASLVHGSRRYTWQDTYLRCRRLASALSRHSIGLGCTVAVIAPNVPAIYEAHFGVPMAGAVLNAVNIRLNASTIAFLLSHSSAAVVMVDQEVFVLAEEALKILKEKNRSFKPPILVVIGDENCDPNELKYALQKGAIEYEKFLETGDPDFAWKPPEDEWQSIALGYTSGTTASPKGVVLSHRGAYVMSLSNPIIWGMNEGAVYLWTLPMFHCNGWCFTWSLAAVIGTNVCLRQVSAKAVYSAIANHSVTHFCAAPVVLNTIVHAPPEETILPLPHVVHVMTAGAAPPPSVLFEMSQKGFRITHTYGLSETYGPSTVCAWKPEWDSLPLETQARLNARQGVRYVGLEGLDVVNPQTMQPVPADGITIGEIVFRGNPVMKGYLKNPKANEEAFANGWYHSGDLAVKHPDGYIEIKDRSKDIIISGGENISSLEVENSLYLHPAILEASVVARPDERWGESPCAFVTLKPGIDTSDEQLLVEDIVKFCRSKMPAYWVPKSVIFGPLPKTATGKVQKHLLRAKAKEMGPIPKSKL</sequence>
<evidence type="ECO:0008006" key="10">
    <source>
        <dbReference type="Google" id="ProtNLM"/>
    </source>
</evidence>
<dbReference type="CDD" id="cd12118">
    <property type="entry name" value="ttLC_FACS_AEE21_like"/>
    <property type="match status" value="1"/>
</dbReference>
<dbReference type="Pfam" id="PF00501">
    <property type="entry name" value="AMP-binding"/>
    <property type="match status" value="1"/>
</dbReference>
<dbReference type="InterPro" id="IPR000873">
    <property type="entry name" value="AMP-dep_synth/lig_dom"/>
</dbReference>
<comment type="similarity">
    <text evidence="2">Belongs to the ATP-dependent AMP-binding enzyme family.</text>
</comment>
<dbReference type="FunFam" id="3.30.300.30:FF:000008">
    <property type="entry name" value="2,3-dihydroxybenzoate-AMP ligase"/>
    <property type="match status" value="1"/>
</dbReference>
<dbReference type="Pfam" id="PF13193">
    <property type="entry name" value="AMP-binding_C"/>
    <property type="match status" value="1"/>
</dbReference>
<dbReference type="PANTHER" id="PTHR43859:SF7">
    <property type="entry name" value="ACETATE_BUTYRATE--COA LIGASE AAE7, PEROXISOMAL"/>
    <property type="match status" value="1"/>
</dbReference>
<dbReference type="GO" id="GO:0005829">
    <property type="term" value="C:cytosol"/>
    <property type="evidence" value="ECO:0007669"/>
    <property type="project" value="UniProtKB-SubCell"/>
</dbReference>
<dbReference type="GO" id="GO:0050218">
    <property type="term" value="F:propionate-CoA ligase activity"/>
    <property type="evidence" value="ECO:0007669"/>
    <property type="project" value="UniProtKB-ARBA"/>
</dbReference>
<proteinExistence type="inferred from homology"/>
<keyword evidence="4" id="KW-0547">Nucleotide-binding</keyword>
<dbReference type="Gene3D" id="3.30.300.30">
    <property type="match status" value="1"/>
</dbReference>
<evidence type="ECO:0000256" key="5">
    <source>
        <dbReference type="ARBA" id="ARBA00022840"/>
    </source>
</evidence>
<evidence type="ECO:0000256" key="2">
    <source>
        <dbReference type="ARBA" id="ARBA00006432"/>
    </source>
</evidence>
<dbReference type="FunFam" id="3.40.50.12780:FF:000003">
    <property type="entry name" value="Long-chain-fatty-acid--CoA ligase FadD"/>
    <property type="match status" value="1"/>
</dbReference>
<reference evidence="8" key="1">
    <citation type="submission" date="2015-10" db="EMBL/GenBank/DDBJ databases">
        <authorList>
            <person name="Martinez-Garcia P.J."/>
            <person name="Crepeau M.W."/>
            <person name="Puiu D."/>
            <person name="Gonzalez-Ibeas D."/>
            <person name="Whalen J."/>
            <person name="Stevens K."/>
            <person name="Paul R."/>
            <person name="Butterfield T."/>
            <person name="Britton M."/>
            <person name="Reagan R."/>
            <person name="Chakraborty S."/>
            <person name="Walawage S.L."/>
            <person name="Vasquez-Gross H.A."/>
            <person name="Cardeno C."/>
            <person name="Famula R."/>
            <person name="Pratt K."/>
            <person name="Kuruganti S."/>
            <person name="Aradhya M.K."/>
            <person name="Leslie C.A."/>
            <person name="Dandekar A.M."/>
            <person name="Salzberg S.L."/>
            <person name="Wegrzyn J.L."/>
            <person name="Langley C.H."/>
            <person name="Neale D.B."/>
        </authorList>
    </citation>
    <scope>NUCLEOTIDE SEQUENCE</scope>
    <source>
        <tissue evidence="8">Leaves</tissue>
    </source>
</reference>
<gene>
    <name evidence="8" type="ORF">F2P56_014787</name>
</gene>
<dbReference type="InterPro" id="IPR025110">
    <property type="entry name" value="AMP-bd_C"/>
</dbReference>
<protein>
    <recommendedName>
        <fullName evidence="10">Acetate/butyrate--CoA ligase AAE7, peroxisomal-like</fullName>
    </recommendedName>
</protein>
<dbReference type="PANTHER" id="PTHR43859">
    <property type="entry name" value="ACYL-ACTIVATING ENZYME"/>
    <property type="match status" value="1"/>
</dbReference>
<comment type="caution">
    <text evidence="8">The sequence shown here is derived from an EMBL/GenBank/DDBJ whole genome shotgun (WGS) entry which is preliminary data.</text>
</comment>
<evidence type="ECO:0000259" key="7">
    <source>
        <dbReference type="Pfam" id="PF13193"/>
    </source>
</evidence>
<dbReference type="AlphaFoldDB" id="A0A834CU61"/>
<evidence type="ECO:0000313" key="9">
    <source>
        <dbReference type="Proteomes" id="UP000619265"/>
    </source>
</evidence>
<keyword evidence="5" id="KW-0067">ATP-binding</keyword>
<dbReference type="Gramene" id="Jr07_11280_p1">
    <property type="protein sequence ID" value="cds.Jr07_11280_p1"/>
    <property type="gene ID" value="Jr07_11280"/>
</dbReference>
<dbReference type="GO" id="GO:0031956">
    <property type="term" value="F:medium-chain fatty acid-CoA ligase activity"/>
    <property type="evidence" value="ECO:0007669"/>
    <property type="project" value="UniProtKB-ARBA"/>
</dbReference>
<feature type="domain" description="AMP-binding enzyme C-terminal" evidence="7">
    <location>
        <begin position="449"/>
        <end position="528"/>
    </location>
</feature>
<evidence type="ECO:0000256" key="1">
    <source>
        <dbReference type="ARBA" id="ARBA00004514"/>
    </source>
</evidence>
<dbReference type="NCBIfam" id="NF006020">
    <property type="entry name" value="PRK08162.1"/>
    <property type="match status" value="1"/>
</dbReference>
<dbReference type="GO" id="GO:0043759">
    <property type="term" value="F:2-methylbutanoate-CoA ligase activity"/>
    <property type="evidence" value="ECO:0007669"/>
    <property type="project" value="UniProtKB-ARBA"/>
</dbReference>
<dbReference type="Gene3D" id="3.40.50.12780">
    <property type="entry name" value="N-terminal domain of ligase-like"/>
    <property type="match status" value="1"/>
</dbReference>
<evidence type="ECO:0000313" key="8">
    <source>
        <dbReference type="EMBL" id="KAF5464733.1"/>
    </source>
</evidence>
<evidence type="ECO:0000259" key="6">
    <source>
        <dbReference type="Pfam" id="PF00501"/>
    </source>
</evidence>
<organism evidence="8 9">
    <name type="scientific">Juglans regia</name>
    <name type="common">English walnut</name>
    <dbReference type="NCBI Taxonomy" id="51240"/>
    <lineage>
        <taxon>Eukaryota</taxon>
        <taxon>Viridiplantae</taxon>
        <taxon>Streptophyta</taxon>
        <taxon>Embryophyta</taxon>
        <taxon>Tracheophyta</taxon>
        <taxon>Spermatophyta</taxon>
        <taxon>Magnoliopsida</taxon>
        <taxon>eudicotyledons</taxon>
        <taxon>Gunneridae</taxon>
        <taxon>Pentapetalae</taxon>
        <taxon>rosids</taxon>
        <taxon>fabids</taxon>
        <taxon>Fagales</taxon>
        <taxon>Juglandaceae</taxon>
        <taxon>Juglans</taxon>
    </lineage>
</organism>
<feature type="domain" description="AMP-dependent synthetase/ligase" evidence="6">
    <location>
        <begin position="9"/>
        <end position="399"/>
    </location>
</feature>
<evidence type="ECO:0000256" key="3">
    <source>
        <dbReference type="ARBA" id="ARBA00022598"/>
    </source>
</evidence>
<dbReference type="SUPFAM" id="SSF56801">
    <property type="entry name" value="Acetyl-CoA synthetase-like"/>
    <property type="match status" value="1"/>
</dbReference>
<comment type="subcellular location">
    <subcellularLocation>
        <location evidence="1">Cytoplasm</location>
        <location evidence="1">Cytosol</location>
    </subcellularLocation>
</comment>
<accession>A0A834CU61</accession>
<dbReference type="InterPro" id="IPR045851">
    <property type="entry name" value="AMP-bd_C_sf"/>
</dbReference>
<keyword evidence="3" id="KW-0436">Ligase</keyword>